<protein>
    <submittedName>
        <fullName evidence="1">SRPBCC family protein</fullName>
    </submittedName>
</protein>
<dbReference type="EMBL" id="JBHSKD010000027">
    <property type="protein sequence ID" value="MFC5179227.1"/>
    <property type="molecule type" value="Genomic_DNA"/>
</dbReference>
<dbReference type="SUPFAM" id="SSF55961">
    <property type="entry name" value="Bet v1-like"/>
    <property type="match status" value="1"/>
</dbReference>
<dbReference type="InterPro" id="IPR019587">
    <property type="entry name" value="Polyketide_cyclase/dehydratase"/>
</dbReference>
<organism evidence="1 2">
    <name type="scientific">Nocardioides taihuensis</name>
    <dbReference type="NCBI Taxonomy" id="1835606"/>
    <lineage>
        <taxon>Bacteria</taxon>
        <taxon>Bacillati</taxon>
        <taxon>Actinomycetota</taxon>
        <taxon>Actinomycetes</taxon>
        <taxon>Propionibacteriales</taxon>
        <taxon>Nocardioidaceae</taxon>
        <taxon>Nocardioides</taxon>
    </lineage>
</organism>
<sequence>MSSYEVVRMTTVDADPATVHGLIDDLRRWPAWSPWEDLDPDLTRSYTGAEAGVGARYAWKGNRKAGEGSMEITASTVEEVELALAFVKPFRSTSTVTFELLPTAAGTDVTWRMTGEQKGAAALFGKVVSMDKLVGKDLEKGLARLKAVAESGA</sequence>
<dbReference type="Pfam" id="PF10604">
    <property type="entry name" value="Polyketide_cyc2"/>
    <property type="match status" value="1"/>
</dbReference>
<dbReference type="RefSeq" id="WP_378593185.1">
    <property type="nucleotide sequence ID" value="NZ_JBHSKD010000027.1"/>
</dbReference>
<evidence type="ECO:0000313" key="2">
    <source>
        <dbReference type="Proteomes" id="UP001596087"/>
    </source>
</evidence>
<dbReference type="CDD" id="cd07818">
    <property type="entry name" value="SRPBCC_1"/>
    <property type="match status" value="1"/>
</dbReference>
<evidence type="ECO:0000313" key="1">
    <source>
        <dbReference type="EMBL" id="MFC5179227.1"/>
    </source>
</evidence>
<dbReference type="InterPro" id="IPR023393">
    <property type="entry name" value="START-like_dom_sf"/>
</dbReference>
<gene>
    <name evidence="1" type="ORF">ACFPGP_21270</name>
</gene>
<name>A0ABW0BQR6_9ACTN</name>
<dbReference type="Gene3D" id="3.30.530.20">
    <property type="match status" value="1"/>
</dbReference>
<reference evidence="2" key="1">
    <citation type="journal article" date="2019" name="Int. J. Syst. Evol. Microbiol.">
        <title>The Global Catalogue of Microorganisms (GCM) 10K type strain sequencing project: providing services to taxonomists for standard genome sequencing and annotation.</title>
        <authorList>
            <consortium name="The Broad Institute Genomics Platform"/>
            <consortium name="The Broad Institute Genome Sequencing Center for Infectious Disease"/>
            <person name="Wu L."/>
            <person name="Ma J."/>
        </authorList>
    </citation>
    <scope>NUCLEOTIDE SEQUENCE [LARGE SCALE GENOMIC DNA]</scope>
    <source>
        <strain evidence="2">DFY41</strain>
    </source>
</reference>
<proteinExistence type="predicted"/>
<comment type="caution">
    <text evidence="1">The sequence shown here is derived from an EMBL/GenBank/DDBJ whole genome shotgun (WGS) entry which is preliminary data.</text>
</comment>
<accession>A0ABW0BQR6</accession>
<dbReference type="Proteomes" id="UP001596087">
    <property type="component" value="Unassembled WGS sequence"/>
</dbReference>
<keyword evidence="2" id="KW-1185">Reference proteome</keyword>